<feature type="compositionally biased region" description="Low complexity" evidence="1">
    <location>
        <begin position="228"/>
        <end position="238"/>
    </location>
</feature>
<feature type="region of interest" description="Disordered" evidence="1">
    <location>
        <begin position="113"/>
        <end position="147"/>
    </location>
</feature>
<feature type="compositionally biased region" description="Polar residues" evidence="1">
    <location>
        <begin position="205"/>
        <end position="218"/>
    </location>
</feature>
<dbReference type="RefSeq" id="XP_003332792.2">
    <property type="nucleotide sequence ID" value="XM_003332744.2"/>
</dbReference>
<feature type="region of interest" description="Disordered" evidence="1">
    <location>
        <begin position="181"/>
        <end position="261"/>
    </location>
</feature>
<dbReference type="EMBL" id="DS178313">
    <property type="protein sequence ID" value="EFP88373.2"/>
    <property type="molecule type" value="Genomic_DNA"/>
</dbReference>
<reference key="1">
    <citation type="submission" date="2007-01" db="EMBL/GenBank/DDBJ databases">
        <title>The Genome Sequence of Puccinia graminis f. sp. tritici Strain CRL 75-36-700-3.</title>
        <authorList>
            <consortium name="The Broad Institute Genome Sequencing Platform"/>
            <person name="Birren B."/>
            <person name="Lander E."/>
            <person name="Galagan J."/>
            <person name="Nusbaum C."/>
            <person name="Devon K."/>
            <person name="Cuomo C."/>
            <person name="Jaffe D."/>
            <person name="Butler J."/>
            <person name="Alvarez P."/>
            <person name="Gnerre S."/>
            <person name="Grabherr M."/>
            <person name="Mauceli E."/>
            <person name="Brockman W."/>
            <person name="Young S."/>
            <person name="LaButti K."/>
            <person name="Sykes S."/>
            <person name="DeCaprio D."/>
            <person name="Crawford M."/>
            <person name="Koehrsen M."/>
            <person name="Engels R."/>
            <person name="Montgomery P."/>
            <person name="Pearson M."/>
            <person name="Howarth C."/>
            <person name="Larson L."/>
            <person name="White J."/>
            <person name="Zeng Q."/>
            <person name="Kodira C."/>
            <person name="Yandava C."/>
            <person name="Alvarado L."/>
            <person name="O'Leary S."/>
            <person name="Szabo L."/>
            <person name="Dean R."/>
            <person name="Schein J."/>
        </authorList>
    </citation>
    <scope>NUCLEOTIDE SEQUENCE</scope>
    <source>
        <strain>CRL 75-36-700-3</strain>
    </source>
</reference>
<gene>
    <name evidence="2" type="ORF">PGTG_14457</name>
</gene>
<keyword evidence="3" id="KW-1185">Reference proteome</keyword>
<evidence type="ECO:0000313" key="2">
    <source>
        <dbReference type="EMBL" id="EFP88373.2"/>
    </source>
</evidence>
<dbReference type="InParanoid" id="E3KVN3"/>
<organism evidence="2 3">
    <name type="scientific">Puccinia graminis f. sp. tritici (strain CRL 75-36-700-3 / race SCCL)</name>
    <name type="common">Black stem rust fungus</name>
    <dbReference type="NCBI Taxonomy" id="418459"/>
    <lineage>
        <taxon>Eukaryota</taxon>
        <taxon>Fungi</taxon>
        <taxon>Dikarya</taxon>
        <taxon>Basidiomycota</taxon>
        <taxon>Pucciniomycotina</taxon>
        <taxon>Pucciniomycetes</taxon>
        <taxon>Pucciniales</taxon>
        <taxon>Pucciniaceae</taxon>
        <taxon>Puccinia</taxon>
    </lineage>
</organism>
<evidence type="ECO:0000313" key="3">
    <source>
        <dbReference type="Proteomes" id="UP000008783"/>
    </source>
</evidence>
<dbReference type="HOGENOM" id="CLU_066281_0_0_1"/>
<dbReference type="KEGG" id="pgr:PGTG_14457"/>
<dbReference type="OrthoDB" id="10300782at2759"/>
<reference evidence="3" key="2">
    <citation type="journal article" date="2011" name="Proc. Natl. Acad. Sci. U.S.A.">
        <title>Obligate biotrophy features unraveled by the genomic analysis of rust fungi.</title>
        <authorList>
            <person name="Duplessis S."/>
            <person name="Cuomo C.A."/>
            <person name="Lin Y.-C."/>
            <person name="Aerts A."/>
            <person name="Tisserant E."/>
            <person name="Veneault-Fourrey C."/>
            <person name="Joly D.L."/>
            <person name="Hacquard S."/>
            <person name="Amselem J."/>
            <person name="Cantarel B.L."/>
            <person name="Chiu R."/>
            <person name="Coutinho P.M."/>
            <person name="Feau N."/>
            <person name="Field M."/>
            <person name="Frey P."/>
            <person name="Gelhaye E."/>
            <person name="Goldberg J."/>
            <person name="Grabherr M.G."/>
            <person name="Kodira C.D."/>
            <person name="Kohler A."/>
            <person name="Kuees U."/>
            <person name="Lindquist E.A."/>
            <person name="Lucas S.M."/>
            <person name="Mago R."/>
            <person name="Mauceli E."/>
            <person name="Morin E."/>
            <person name="Murat C."/>
            <person name="Pangilinan J.L."/>
            <person name="Park R."/>
            <person name="Pearson M."/>
            <person name="Quesneville H."/>
            <person name="Rouhier N."/>
            <person name="Sakthikumar S."/>
            <person name="Salamov A.A."/>
            <person name="Schmutz J."/>
            <person name="Selles B."/>
            <person name="Shapiro H."/>
            <person name="Tanguay P."/>
            <person name="Tuskan G.A."/>
            <person name="Henrissat B."/>
            <person name="Van de Peer Y."/>
            <person name="Rouze P."/>
            <person name="Ellis J.G."/>
            <person name="Dodds P.N."/>
            <person name="Schein J.E."/>
            <person name="Zhong S."/>
            <person name="Hamelin R.C."/>
            <person name="Grigoriev I.V."/>
            <person name="Szabo L.J."/>
            <person name="Martin F."/>
        </authorList>
    </citation>
    <scope>NUCLEOTIDE SEQUENCE [LARGE SCALE GENOMIC DNA]</scope>
    <source>
        <strain evidence="3">CRL 75-36-700-3 / race SCCL</strain>
    </source>
</reference>
<proteinExistence type="predicted"/>
<feature type="region of interest" description="Disordered" evidence="1">
    <location>
        <begin position="53"/>
        <end position="72"/>
    </location>
</feature>
<dbReference type="AlphaFoldDB" id="E3KVN3"/>
<dbReference type="GeneID" id="10535846"/>
<evidence type="ECO:0000256" key="1">
    <source>
        <dbReference type="SAM" id="MobiDB-lite"/>
    </source>
</evidence>
<dbReference type="VEuPathDB" id="FungiDB:PGTG_14457"/>
<accession>E3KVN3</accession>
<protein>
    <submittedName>
        <fullName evidence="2">Uncharacterized protein</fullName>
    </submittedName>
</protein>
<sequence>MSSLRPCGRIKQAHLDPFSSLFLESIGHGSLSFKLILSMPEPDHMAMAVDSPTRDDVSTTFTPSDATPILNHPTHAYNARRESPIEADEALAPRSPFESVATPNTAITAVRPNRTASNGARLEENAVIDPPREATDHTNPTHQASHAYPVRQATQMEEDEVPSYPPPPYVHAVRFALTSPYTTPATAGPPRSIVDPGPRRVYSTPRHTGSASPDSPTRPNVRRRLFVTSPAPTRAAPPGGSPAPPTDPPTTPHPSPAGDPFDMDARFSAQFLAMSFYNTLLSVHDVLGDLADDHPHFLRHEIMRSATIIAEDWFNYHRIHLPAQFAEPHSMGHLVAGSVRFTVRCLNALILECPDLYPSIPPLSPTS</sequence>
<name>E3KVN3_PUCGT</name>
<feature type="compositionally biased region" description="Pro residues" evidence="1">
    <location>
        <begin position="239"/>
        <end position="257"/>
    </location>
</feature>
<dbReference type="Proteomes" id="UP000008783">
    <property type="component" value="Unassembled WGS sequence"/>
</dbReference>